<evidence type="ECO:0000313" key="2">
    <source>
        <dbReference type="Proteomes" id="UP001222027"/>
    </source>
</evidence>
<name>A0AAV8QC80_ENSVE</name>
<proteinExistence type="predicted"/>
<organism evidence="1 2">
    <name type="scientific">Ensete ventricosum</name>
    <name type="common">Abyssinian banana</name>
    <name type="synonym">Musa ensete</name>
    <dbReference type="NCBI Taxonomy" id="4639"/>
    <lineage>
        <taxon>Eukaryota</taxon>
        <taxon>Viridiplantae</taxon>
        <taxon>Streptophyta</taxon>
        <taxon>Embryophyta</taxon>
        <taxon>Tracheophyta</taxon>
        <taxon>Spermatophyta</taxon>
        <taxon>Magnoliopsida</taxon>
        <taxon>Liliopsida</taxon>
        <taxon>Zingiberales</taxon>
        <taxon>Musaceae</taxon>
        <taxon>Ensete</taxon>
    </lineage>
</organism>
<dbReference type="AlphaFoldDB" id="A0AAV8QC80"/>
<protein>
    <submittedName>
        <fullName evidence="1">Uncharacterized protein</fullName>
    </submittedName>
</protein>
<keyword evidence="2" id="KW-1185">Reference proteome</keyword>
<sequence length="83" mass="9097">MLRSRRQKITKKLGFVDHRERGPGGGPLHQKVLHPVAQSRLLPRYGLLLSFCHHGAGPPAGGPAEASHLRLSSLLTCLSFFSF</sequence>
<comment type="caution">
    <text evidence="1">The sequence shown here is derived from an EMBL/GenBank/DDBJ whole genome shotgun (WGS) entry which is preliminary data.</text>
</comment>
<accession>A0AAV8QC80</accession>
<reference evidence="1 2" key="1">
    <citation type="submission" date="2022-12" db="EMBL/GenBank/DDBJ databases">
        <title>Chromosome-scale assembly of the Ensete ventricosum genome.</title>
        <authorList>
            <person name="Dussert Y."/>
            <person name="Stocks J."/>
            <person name="Wendawek A."/>
            <person name="Woldeyes F."/>
            <person name="Nichols R.A."/>
            <person name="Borrell J.S."/>
        </authorList>
    </citation>
    <scope>NUCLEOTIDE SEQUENCE [LARGE SCALE GENOMIC DNA]</scope>
    <source>
        <strain evidence="2">cv. Maze</strain>
        <tissue evidence="1">Seeds</tissue>
    </source>
</reference>
<gene>
    <name evidence="1" type="ORF">OPV22_024896</name>
</gene>
<dbReference type="EMBL" id="JAQQAF010000007">
    <property type="protein sequence ID" value="KAJ8470553.1"/>
    <property type="molecule type" value="Genomic_DNA"/>
</dbReference>
<evidence type="ECO:0000313" key="1">
    <source>
        <dbReference type="EMBL" id="KAJ8470553.1"/>
    </source>
</evidence>
<dbReference type="Proteomes" id="UP001222027">
    <property type="component" value="Unassembled WGS sequence"/>
</dbReference>